<evidence type="ECO:0000256" key="1">
    <source>
        <dbReference type="SAM" id="MobiDB-lite"/>
    </source>
</evidence>
<dbReference type="HOGENOM" id="CLU_2903905_0_0_1"/>
<dbReference type="AlphaFoldDB" id="A0A067MEN2"/>
<organism evidence="2 3">
    <name type="scientific">Botryobasidium botryosum (strain FD-172 SS1)</name>
    <dbReference type="NCBI Taxonomy" id="930990"/>
    <lineage>
        <taxon>Eukaryota</taxon>
        <taxon>Fungi</taxon>
        <taxon>Dikarya</taxon>
        <taxon>Basidiomycota</taxon>
        <taxon>Agaricomycotina</taxon>
        <taxon>Agaricomycetes</taxon>
        <taxon>Cantharellales</taxon>
        <taxon>Botryobasidiaceae</taxon>
        <taxon>Botryobasidium</taxon>
    </lineage>
</organism>
<accession>A0A067MEN2</accession>
<name>A0A067MEN2_BOTB1</name>
<feature type="region of interest" description="Disordered" evidence="1">
    <location>
        <begin position="1"/>
        <end position="62"/>
    </location>
</feature>
<evidence type="ECO:0000313" key="2">
    <source>
        <dbReference type="EMBL" id="KDQ10046.1"/>
    </source>
</evidence>
<dbReference type="InParanoid" id="A0A067MEN2"/>
<feature type="compositionally biased region" description="Low complexity" evidence="1">
    <location>
        <begin position="1"/>
        <end position="13"/>
    </location>
</feature>
<keyword evidence="3" id="KW-1185">Reference proteome</keyword>
<feature type="compositionally biased region" description="Polar residues" evidence="1">
    <location>
        <begin position="17"/>
        <end position="30"/>
    </location>
</feature>
<dbReference type="Proteomes" id="UP000027195">
    <property type="component" value="Unassembled WGS sequence"/>
</dbReference>
<protein>
    <submittedName>
        <fullName evidence="2">Uncharacterized protein</fullName>
    </submittedName>
</protein>
<reference evidence="3" key="1">
    <citation type="journal article" date="2014" name="Proc. Natl. Acad. Sci. U.S.A.">
        <title>Extensive sampling of basidiomycete genomes demonstrates inadequacy of the white-rot/brown-rot paradigm for wood decay fungi.</title>
        <authorList>
            <person name="Riley R."/>
            <person name="Salamov A.A."/>
            <person name="Brown D.W."/>
            <person name="Nagy L.G."/>
            <person name="Floudas D."/>
            <person name="Held B.W."/>
            <person name="Levasseur A."/>
            <person name="Lombard V."/>
            <person name="Morin E."/>
            <person name="Otillar R."/>
            <person name="Lindquist E.A."/>
            <person name="Sun H."/>
            <person name="LaButti K.M."/>
            <person name="Schmutz J."/>
            <person name="Jabbour D."/>
            <person name="Luo H."/>
            <person name="Baker S.E."/>
            <person name="Pisabarro A.G."/>
            <person name="Walton J.D."/>
            <person name="Blanchette R.A."/>
            <person name="Henrissat B."/>
            <person name="Martin F."/>
            <person name="Cullen D."/>
            <person name="Hibbett D.S."/>
            <person name="Grigoriev I.V."/>
        </authorList>
    </citation>
    <scope>NUCLEOTIDE SEQUENCE [LARGE SCALE GENOMIC DNA]</scope>
    <source>
        <strain evidence="3">FD-172 SS1</strain>
    </source>
</reference>
<gene>
    <name evidence="2" type="ORF">BOTBODRAFT_500296</name>
</gene>
<evidence type="ECO:0000313" key="3">
    <source>
        <dbReference type="Proteomes" id="UP000027195"/>
    </source>
</evidence>
<proteinExistence type="predicted"/>
<sequence length="62" mass="6746">MHSLCSCSSASSADHVVTNSCRASVQTDLRPSTPGRARNKTRNPSIRPQPVHRTPVPDLINH</sequence>
<dbReference type="EMBL" id="KL198071">
    <property type="protein sequence ID" value="KDQ10046.1"/>
    <property type="molecule type" value="Genomic_DNA"/>
</dbReference>